<dbReference type="EMBL" id="BNJQ01000022">
    <property type="protein sequence ID" value="GHP08929.1"/>
    <property type="molecule type" value="Genomic_DNA"/>
</dbReference>
<evidence type="ECO:0000313" key="2">
    <source>
        <dbReference type="EMBL" id="GHP08929.1"/>
    </source>
</evidence>
<evidence type="ECO:0000313" key="3">
    <source>
        <dbReference type="Proteomes" id="UP000660262"/>
    </source>
</evidence>
<feature type="compositionally biased region" description="Basic and acidic residues" evidence="1">
    <location>
        <begin position="17"/>
        <end position="27"/>
    </location>
</feature>
<proteinExistence type="predicted"/>
<reference evidence="2" key="1">
    <citation type="submission" date="2020-10" db="EMBL/GenBank/DDBJ databases">
        <title>Unveiling of a novel bifunctional photoreceptor, Dualchrome1, isolated from a cosmopolitan green alga.</title>
        <authorList>
            <person name="Suzuki S."/>
            <person name="Kawachi M."/>
        </authorList>
    </citation>
    <scope>NUCLEOTIDE SEQUENCE</scope>
    <source>
        <strain evidence="2">NIES 2893</strain>
    </source>
</reference>
<evidence type="ECO:0000256" key="1">
    <source>
        <dbReference type="SAM" id="MobiDB-lite"/>
    </source>
</evidence>
<organism evidence="2 3">
    <name type="scientific">Pycnococcus provasolii</name>
    <dbReference type="NCBI Taxonomy" id="41880"/>
    <lineage>
        <taxon>Eukaryota</taxon>
        <taxon>Viridiplantae</taxon>
        <taxon>Chlorophyta</taxon>
        <taxon>Pseudoscourfieldiophyceae</taxon>
        <taxon>Pseudoscourfieldiales</taxon>
        <taxon>Pycnococcaceae</taxon>
        <taxon>Pycnococcus</taxon>
    </lineage>
</organism>
<comment type="caution">
    <text evidence="2">The sequence shown here is derived from an EMBL/GenBank/DDBJ whole genome shotgun (WGS) entry which is preliminary data.</text>
</comment>
<feature type="compositionally biased region" description="Basic residues" evidence="1">
    <location>
        <begin position="132"/>
        <end position="141"/>
    </location>
</feature>
<protein>
    <submittedName>
        <fullName evidence="2">Uncharacterized protein</fullName>
    </submittedName>
</protein>
<dbReference type="Proteomes" id="UP000660262">
    <property type="component" value="Unassembled WGS sequence"/>
</dbReference>
<feature type="region of interest" description="Disordered" evidence="1">
    <location>
        <begin position="132"/>
        <end position="152"/>
    </location>
</feature>
<dbReference type="AlphaFoldDB" id="A0A830HVL0"/>
<keyword evidence="3" id="KW-1185">Reference proteome</keyword>
<feature type="region of interest" description="Disordered" evidence="1">
    <location>
        <begin position="1"/>
        <end position="30"/>
    </location>
</feature>
<name>A0A830HVL0_9CHLO</name>
<gene>
    <name evidence="2" type="ORF">PPROV_000766600</name>
</gene>
<accession>A0A830HVL0</accession>
<sequence>MGQNLVSEASSRRRRGAVREQQTHGDADGLVETAVEKARLSRETIFAFVTQSLEMFDDHAFTESVLEVARVGGPHDVEHAIESKQRDIFIRLGASDDALDSLRTVASQYPNDKQLMNALRALAAREMDLHSAARKATRASKSRGGSSLAKRD</sequence>